<dbReference type="Proteomes" id="UP000232063">
    <property type="component" value="Chromosome"/>
</dbReference>
<name>A0A2K8NUK9_9MOLU</name>
<organism evidence="1 2">
    <name type="scientific">Williamsoniiplasma luminosum</name>
    <dbReference type="NCBI Taxonomy" id="214888"/>
    <lineage>
        <taxon>Bacteria</taxon>
        <taxon>Bacillati</taxon>
        <taxon>Mycoplasmatota</taxon>
        <taxon>Mollicutes</taxon>
        <taxon>Entomoplasmatales</taxon>
        <taxon>Williamsoniiplasma</taxon>
    </lineage>
</organism>
<dbReference type="AlphaFoldDB" id="A0A2K8NUK9"/>
<sequence length="111" mass="13276">MNKKFYYTEVSINDLKKSNLFLNVLRDEFNENKFQQTSGNHDEDYLTTPYSLAYSSETNEVVYNVGEWADMDFMDEISSLENNGFEVYQLEFKDFENEILKIRNYNEMEAK</sequence>
<dbReference type="KEGG" id="elj:ELUMI_v1c05020"/>
<evidence type="ECO:0000313" key="2">
    <source>
        <dbReference type="Proteomes" id="UP000232063"/>
    </source>
</evidence>
<evidence type="ECO:0000313" key="1">
    <source>
        <dbReference type="EMBL" id="ATZ17226.1"/>
    </source>
</evidence>
<dbReference type="RefSeq" id="WP_025734652.1">
    <property type="nucleotide sequence ID" value="NZ_CP024963.1"/>
</dbReference>
<gene>
    <name evidence="1" type="ORF">ELUMI_v1c05020</name>
</gene>
<accession>A0A2K8NUK9</accession>
<proteinExistence type="predicted"/>
<keyword evidence="2" id="KW-1185">Reference proteome</keyword>
<reference evidence="1 2" key="1">
    <citation type="submission" date="2017-11" db="EMBL/GenBank/DDBJ databases">
        <title>Genome sequence of Entomoplasma luminosum PIMN-1 (ATCC 49195).</title>
        <authorList>
            <person name="Lo W.-S."/>
            <person name="Gasparich G.E."/>
            <person name="Kuo C.-H."/>
        </authorList>
    </citation>
    <scope>NUCLEOTIDE SEQUENCE [LARGE SCALE GENOMIC DNA]</scope>
    <source>
        <strain evidence="1 2">PIMN-1</strain>
    </source>
</reference>
<protein>
    <submittedName>
        <fullName evidence="1">Uncharacterized protein</fullName>
    </submittedName>
</protein>
<dbReference type="EMBL" id="CP024963">
    <property type="protein sequence ID" value="ATZ17226.1"/>
    <property type="molecule type" value="Genomic_DNA"/>
</dbReference>